<name>A0ABV9I9U8_9DEIO</name>
<evidence type="ECO:0000313" key="2">
    <source>
        <dbReference type="Proteomes" id="UP001595952"/>
    </source>
</evidence>
<sequence>MTLHHRPAQEPDFGALLNFLRAAAQAAPGAGHLHPGDLTWWLRQNTSVQLRQSVEVFLDLDGHIRGFVFRDPVTWAAVQAAPDLSAADLEALLV</sequence>
<comment type="caution">
    <text evidence="1">The sequence shown here is derived from an EMBL/GenBank/DDBJ whole genome shotgun (WGS) entry which is preliminary data.</text>
</comment>
<keyword evidence="2" id="KW-1185">Reference proteome</keyword>
<protein>
    <recommendedName>
        <fullName evidence="3">GNAT family N-acetyltransferase</fullName>
    </recommendedName>
</protein>
<dbReference type="RefSeq" id="WP_380062105.1">
    <property type="nucleotide sequence ID" value="NZ_JBHSEI010000008.1"/>
</dbReference>
<organism evidence="1 2">
    <name type="scientific">Deinococcus hohokamensis</name>
    <dbReference type="NCBI Taxonomy" id="309883"/>
    <lineage>
        <taxon>Bacteria</taxon>
        <taxon>Thermotogati</taxon>
        <taxon>Deinococcota</taxon>
        <taxon>Deinococci</taxon>
        <taxon>Deinococcales</taxon>
        <taxon>Deinococcaceae</taxon>
        <taxon>Deinococcus</taxon>
    </lineage>
</organism>
<accession>A0ABV9I9U8</accession>
<evidence type="ECO:0000313" key="1">
    <source>
        <dbReference type="EMBL" id="MFC4639107.1"/>
    </source>
</evidence>
<evidence type="ECO:0008006" key="3">
    <source>
        <dbReference type="Google" id="ProtNLM"/>
    </source>
</evidence>
<dbReference type="Proteomes" id="UP001595952">
    <property type="component" value="Unassembled WGS sequence"/>
</dbReference>
<reference evidence="2" key="1">
    <citation type="journal article" date="2019" name="Int. J. Syst. Evol. Microbiol.">
        <title>The Global Catalogue of Microorganisms (GCM) 10K type strain sequencing project: providing services to taxonomists for standard genome sequencing and annotation.</title>
        <authorList>
            <consortium name="The Broad Institute Genomics Platform"/>
            <consortium name="The Broad Institute Genome Sequencing Center for Infectious Disease"/>
            <person name="Wu L."/>
            <person name="Ma J."/>
        </authorList>
    </citation>
    <scope>NUCLEOTIDE SEQUENCE [LARGE SCALE GENOMIC DNA]</scope>
    <source>
        <strain evidence="2">CCUG 55995</strain>
    </source>
</reference>
<proteinExistence type="predicted"/>
<gene>
    <name evidence="1" type="ORF">ACFO0D_12235</name>
</gene>
<dbReference type="EMBL" id="JBHSEI010000008">
    <property type="protein sequence ID" value="MFC4639107.1"/>
    <property type="molecule type" value="Genomic_DNA"/>
</dbReference>